<organism evidence="11 12">
    <name type="scientific">Aureicoccus marinus</name>
    <dbReference type="NCBI Taxonomy" id="754435"/>
    <lineage>
        <taxon>Bacteria</taxon>
        <taxon>Pseudomonadati</taxon>
        <taxon>Bacteroidota</taxon>
        <taxon>Flavobacteriia</taxon>
        <taxon>Flavobacteriales</taxon>
        <taxon>Flavobacteriaceae</taxon>
        <taxon>Aureicoccus</taxon>
    </lineage>
</organism>
<dbReference type="CDD" id="cd06445">
    <property type="entry name" value="ATase"/>
    <property type="match status" value="1"/>
</dbReference>
<evidence type="ECO:0000313" key="11">
    <source>
        <dbReference type="EMBL" id="PQJ16850.1"/>
    </source>
</evidence>
<dbReference type="InterPro" id="IPR036388">
    <property type="entry name" value="WH-like_DNA-bd_sf"/>
</dbReference>
<proteinExistence type="inferred from homology"/>
<keyword evidence="5 9" id="KW-0808">Transferase</keyword>
<comment type="function">
    <text evidence="9">Involved in the cellular defense against the biological effects of O6-methylguanine (O6-MeG) and O4-methylthymine (O4-MeT) in DNA. Repairs the methylated nucleobase in DNA by stoichiometrically transferring the methyl group to a cysteine residue in the enzyme. This is a suicide reaction: the enzyme is irreversibly inactivated.</text>
</comment>
<dbReference type="InterPro" id="IPR014048">
    <property type="entry name" value="MethylDNA_cys_MeTrfase_DNA-bd"/>
</dbReference>
<dbReference type="PANTHER" id="PTHR10815">
    <property type="entry name" value="METHYLATED-DNA--PROTEIN-CYSTEINE METHYLTRANSFERASE"/>
    <property type="match status" value="1"/>
</dbReference>
<dbReference type="GO" id="GO:0005737">
    <property type="term" value="C:cytoplasm"/>
    <property type="evidence" value="ECO:0007669"/>
    <property type="project" value="UniProtKB-SubCell"/>
</dbReference>
<dbReference type="Gene3D" id="1.10.10.10">
    <property type="entry name" value="Winged helix-like DNA-binding domain superfamily/Winged helix DNA-binding domain"/>
    <property type="match status" value="1"/>
</dbReference>
<comment type="miscellaneous">
    <text evidence="9">This enzyme catalyzes only one turnover and therefore is not strictly catalytic. According to one definition, an enzyme is a biocatalyst that acts repeatedly and over many reaction cycles.</text>
</comment>
<comment type="catalytic activity">
    <reaction evidence="1 9">
        <text>a 4-O-methyl-thymidine in DNA + L-cysteinyl-[protein] = a thymidine in DNA + S-methyl-L-cysteinyl-[protein]</text>
        <dbReference type="Rhea" id="RHEA:53428"/>
        <dbReference type="Rhea" id="RHEA-COMP:10131"/>
        <dbReference type="Rhea" id="RHEA-COMP:10132"/>
        <dbReference type="Rhea" id="RHEA-COMP:13555"/>
        <dbReference type="Rhea" id="RHEA-COMP:13556"/>
        <dbReference type="ChEBI" id="CHEBI:29950"/>
        <dbReference type="ChEBI" id="CHEBI:82612"/>
        <dbReference type="ChEBI" id="CHEBI:137386"/>
        <dbReference type="ChEBI" id="CHEBI:137387"/>
        <dbReference type="EC" id="2.1.1.63"/>
    </reaction>
</comment>
<dbReference type="SUPFAM" id="SSF53155">
    <property type="entry name" value="Methylated DNA-protein cysteine methyltransferase domain"/>
    <property type="match status" value="1"/>
</dbReference>
<dbReference type="InterPro" id="IPR036217">
    <property type="entry name" value="MethylDNA_cys_MeTrfase_DNAb"/>
</dbReference>
<dbReference type="InterPro" id="IPR036631">
    <property type="entry name" value="MGMT_N_sf"/>
</dbReference>
<dbReference type="GO" id="GO:0032259">
    <property type="term" value="P:methylation"/>
    <property type="evidence" value="ECO:0007669"/>
    <property type="project" value="UniProtKB-KW"/>
</dbReference>
<evidence type="ECO:0000256" key="1">
    <source>
        <dbReference type="ARBA" id="ARBA00001286"/>
    </source>
</evidence>
<dbReference type="PROSITE" id="PS00374">
    <property type="entry name" value="MGMT"/>
    <property type="match status" value="1"/>
</dbReference>
<dbReference type="HAMAP" id="MF_00772">
    <property type="entry name" value="OGT"/>
    <property type="match status" value="1"/>
</dbReference>
<comment type="subcellular location">
    <subcellularLocation>
        <location evidence="9">Cytoplasm</location>
    </subcellularLocation>
</comment>
<comment type="caution">
    <text evidence="11">The sequence shown here is derived from an EMBL/GenBank/DDBJ whole genome shotgun (WGS) entry which is preliminary data.</text>
</comment>
<evidence type="ECO:0000313" key="12">
    <source>
        <dbReference type="Proteomes" id="UP000239366"/>
    </source>
</evidence>
<evidence type="ECO:0000256" key="2">
    <source>
        <dbReference type="ARBA" id="ARBA00008711"/>
    </source>
</evidence>
<dbReference type="FunFam" id="1.10.10.10:FF:000214">
    <property type="entry name" value="Methylated-DNA--protein-cysteine methyltransferase"/>
    <property type="match status" value="1"/>
</dbReference>
<dbReference type="EMBL" id="MQVX01000001">
    <property type="protein sequence ID" value="PQJ16850.1"/>
    <property type="molecule type" value="Genomic_DNA"/>
</dbReference>
<dbReference type="AlphaFoldDB" id="A0A2S7TA80"/>
<dbReference type="InterPro" id="IPR001497">
    <property type="entry name" value="MethylDNA_cys_MeTrfase_AS"/>
</dbReference>
<dbReference type="EC" id="2.1.1.63" evidence="9"/>
<keyword evidence="7 9" id="KW-0234">DNA repair</keyword>
<keyword evidence="6 9" id="KW-0227">DNA damage</keyword>
<dbReference type="Proteomes" id="UP000239366">
    <property type="component" value="Unassembled WGS sequence"/>
</dbReference>
<dbReference type="Gene3D" id="3.30.160.70">
    <property type="entry name" value="Methylated DNA-protein cysteine methyltransferase domain"/>
    <property type="match status" value="1"/>
</dbReference>
<dbReference type="GO" id="GO:0003908">
    <property type="term" value="F:methylated-DNA-[protein]-cysteine S-methyltransferase activity"/>
    <property type="evidence" value="ECO:0007669"/>
    <property type="project" value="UniProtKB-UniRule"/>
</dbReference>
<keyword evidence="4 9" id="KW-0489">Methyltransferase</keyword>
<gene>
    <name evidence="11" type="ORF">BST99_10945</name>
</gene>
<evidence type="ECO:0000256" key="4">
    <source>
        <dbReference type="ARBA" id="ARBA00022603"/>
    </source>
</evidence>
<evidence type="ECO:0000259" key="10">
    <source>
        <dbReference type="Pfam" id="PF01035"/>
    </source>
</evidence>
<comment type="catalytic activity">
    <reaction evidence="8 9">
        <text>a 6-O-methyl-2'-deoxyguanosine in DNA + L-cysteinyl-[protein] = S-methyl-L-cysteinyl-[protein] + a 2'-deoxyguanosine in DNA</text>
        <dbReference type="Rhea" id="RHEA:24000"/>
        <dbReference type="Rhea" id="RHEA-COMP:10131"/>
        <dbReference type="Rhea" id="RHEA-COMP:10132"/>
        <dbReference type="Rhea" id="RHEA-COMP:11367"/>
        <dbReference type="Rhea" id="RHEA-COMP:11368"/>
        <dbReference type="ChEBI" id="CHEBI:29950"/>
        <dbReference type="ChEBI" id="CHEBI:82612"/>
        <dbReference type="ChEBI" id="CHEBI:85445"/>
        <dbReference type="ChEBI" id="CHEBI:85448"/>
        <dbReference type="EC" id="2.1.1.63"/>
    </reaction>
</comment>
<dbReference type="PANTHER" id="PTHR10815:SF5">
    <property type="entry name" value="METHYLATED-DNA--PROTEIN-CYSTEINE METHYLTRANSFERASE"/>
    <property type="match status" value="1"/>
</dbReference>
<dbReference type="Pfam" id="PF01035">
    <property type="entry name" value="DNA_binding_1"/>
    <property type="match status" value="1"/>
</dbReference>
<dbReference type="SUPFAM" id="SSF46767">
    <property type="entry name" value="Methylated DNA-protein cysteine methyltransferase, C-terminal domain"/>
    <property type="match status" value="1"/>
</dbReference>
<evidence type="ECO:0000256" key="5">
    <source>
        <dbReference type="ARBA" id="ARBA00022679"/>
    </source>
</evidence>
<evidence type="ECO:0000256" key="8">
    <source>
        <dbReference type="ARBA" id="ARBA00049348"/>
    </source>
</evidence>
<evidence type="ECO:0000256" key="9">
    <source>
        <dbReference type="HAMAP-Rule" id="MF_00772"/>
    </source>
</evidence>
<feature type="domain" description="Methylated-DNA-[protein]-cysteine S-methyltransferase DNA binding" evidence="10">
    <location>
        <begin position="80"/>
        <end position="159"/>
    </location>
</feature>
<evidence type="ECO:0000256" key="6">
    <source>
        <dbReference type="ARBA" id="ARBA00022763"/>
    </source>
</evidence>
<feature type="active site" description="Nucleophile; methyl group acceptor" evidence="9">
    <location>
        <position position="131"/>
    </location>
</feature>
<comment type="similarity">
    <text evidence="2 9">Belongs to the MGMT family.</text>
</comment>
<keyword evidence="3 9" id="KW-0963">Cytoplasm</keyword>
<reference evidence="12" key="1">
    <citation type="submission" date="2016-11" db="EMBL/GenBank/DDBJ databases">
        <title>Trade-off between light-utilization and light-protection in marine flavobacteria.</title>
        <authorList>
            <person name="Kumagai Y."/>
            <person name="Yoshizawa S."/>
            <person name="Kogure K."/>
        </authorList>
    </citation>
    <scope>NUCLEOTIDE SEQUENCE [LARGE SCALE GENOMIC DNA]</scope>
    <source>
        <strain evidence="12">SG-18</strain>
    </source>
</reference>
<evidence type="ECO:0000256" key="3">
    <source>
        <dbReference type="ARBA" id="ARBA00022490"/>
    </source>
</evidence>
<keyword evidence="12" id="KW-1185">Reference proteome</keyword>
<dbReference type="GO" id="GO:0006307">
    <property type="term" value="P:DNA alkylation repair"/>
    <property type="evidence" value="ECO:0007669"/>
    <property type="project" value="UniProtKB-UniRule"/>
</dbReference>
<sequence>MNPDYEYCTLQTPFGKALLGWRPEGLAICRLLKDSETLPEGIIPLEQPSPWLAQARQELKEYFDQKRDRFSIELYPEGTPFQQKVWEALLQTEWGETMSYLELSKKLGDPKAIRAVASANGQNPLWIFIPCHRIIGSNGELTGYAWGLECKSWLLNHESKTPQLTLNL</sequence>
<dbReference type="InterPro" id="IPR023546">
    <property type="entry name" value="MGMT"/>
</dbReference>
<name>A0A2S7TA80_9FLAO</name>
<evidence type="ECO:0000256" key="7">
    <source>
        <dbReference type="ARBA" id="ARBA00023204"/>
    </source>
</evidence>
<protein>
    <recommendedName>
        <fullName evidence="9">Methylated-DNA--protein-cysteine methyltransferase</fullName>
        <ecNumber evidence="9">2.1.1.63</ecNumber>
    </recommendedName>
    <alternativeName>
        <fullName evidence="9">6-O-methylguanine-DNA methyltransferase</fullName>
        <shortName evidence="9">MGMT</shortName>
    </alternativeName>
    <alternativeName>
        <fullName evidence="9">O-6-methylguanine-DNA-alkyltransferase</fullName>
    </alternativeName>
</protein>
<dbReference type="NCBIfam" id="TIGR00589">
    <property type="entry name" value="ogt"/>
    <property type="match status" value="1"/>
</dbReference>
<accession>A0A2S7TA80</accession>